<evidence type="ECO:0000313" key="13">
    <source>
        <dbReference type="Proteomes" id="UP000182753"/>
    </source>
</evidence>
<dbReference type="Pfam" id="PF06130">
    <property type="entry name" value="PTAC"/>
    <property type="match status" value="1"/>
</dbReference>
<dbReference type="GO" id="GO:0046872">
    <property type="term" value="F:metal ion binding"/>
    <property type="evidence" value="ECO:0007669"/>
    <property type="project" value="UniProtKB-KW"/>
</dbReference>
<evidence type="ECO:0000256" key="6">
    <source>
        <dbReference type="ARBA" id="ARBA00022723"/>
    </source>
</evidence>
<evidence type="ECO:0000256" key="3">
    <source>
        <dbReference type="ARBA" id="ARBA00012206"/>
    </source>
</evidence>
<keyword evidence="8" id="KW-0012">Acyltransferase</keyword>
<evidence type="ECO:0000256" key="11">
    <source>
        <dbReference type="ARBA" id="ARBA00033077"/>
    </source>
</evidence>
<accession>A0A1J4RPU1</accession>
<keyword evidence="5" id="KW-0808">Transferase</keyword>
<evidence type="ECO:0000256" key="4">
    <source>
        <dbReference type="ARBA" id="ARBA00020837"/>
    </source>
</evidence>
<dbReference type="PANTHER" id="PTHR39453:SF1">
    <property type="entry name" value="PHOSPHATE PROPANOYLTRANSFERASE"/>
    <property type="match status" value="1"/>
</dbReference>
<comment type="cofactor">
    <cofactor evidence="1">
        <name>Zn(2+)</name>
        <dbReference type="ChEBI" id="CHEBI:29105"/>
    </cofactor>
</comment>
<dbReference type="EMBL" id="MNUJ01000052">
    <property type="protein sequence ID" value="OIN89048.1"/>
    <property type="molecule type" value="Genomic_DNA"/>
</dbReference>
<dbReference type="Proteomes" id="UP000182753">
    <property type="component" value="Unassembled WGS sequence"/>
</dbReference>
<evidence type="ECO:0000256" key="5">
    <source>
        <dbReference type="ARBA" id="ARBA00022679"/>
    </source>
</evidence>
<evidence type="ECO:0000256" key="9">
    <source>
        <dbReference type="ARBA" id="ARBA00030044"/>
    </source>
</evidence>
<comment type="caution">
    <text evidence="12">The sequence shown here is derived from an EMBL/GenBank/DDBJ whole genome shotgun (WGS) entry which is preliminary data.</text>
</comment>
<dbReference type="GO" id="GO:0016747">
    <property type="term" value="F:acyltransferase activity, transferring groups other than amino-acyl groups"/>
    <property type="evidence" value="ECO:0007669"/>
    <property type="project" value="InterPro"/>
</dbReference>
<gene>
    <name evidence="12" type="ORF">AUJ40_02565</name>
</gene>
<evidence type="ECO:0000256" key="7">
    <source>
        <dbReference type="ARBA" id="ARBA00022833"/>
    </source>
</evidence>
<comment type="similarity">
    <text evidence="2">Belongs to the PduL family.</text>
</comment>
<dbReference type="PANTHER" id="PTHR39453">
    <property type="entry name" value="PHOSPHATE PROPANOYLTRANSFERASE"/>
    <property type="match status" value="1"/>
</dbReference>
<keyword evidence="6" id="KW-0479">Metal-binding</keyword>
<name>A0A1J4RPU1_9BACT</name>
<organism evidence="12 13">
    <name type="scientific">Candidatus Berkelbacteria bacterium CG1_02_42_45</name>
    <dbReference type="NCBI Taxonomy" id="1805036"/>
    <lineage>
        <taxon>Bacteria</taxon>
        <taxon>Candidatus Berkelbacteria</taxon>
    </lineage>
</organism>
<proteinExistence type="inferred from homology"/>
<evidence type="ECO:0000313" key="12">
    <source>
        <dbReference type="EMBL" id="OIN89048.1"/>
    </source>
</evidence>
<dbReference type="InterPro" id="IPR008300">
    <property type="entry name" value="PTAC"/>
</dbReference>
<protein>
    <recommendedName>
        <fullName evidence="4">Phosphate propanoyltransferase</fullName>
        <ecNumber evidence="3">2.3.1.222</ecNumber>
    </recommendedName>
    <alternativeName>
        <fullName evidence="10">Phosphate acyltransferase PduL</fullName>
    </alternativeName>
    <alternativeName>
        <fullName evidence="9">Phosphotransacylase PduL</fullName>
    </alternativeName>
    <alternativeName>
        <fullName evidence="11">Propanediol utilization protein PduL</fullName>
    </alternativeName>
</protein>
<reference evidence="12 13" key="1">
    <citation type="journal article" date="2016" name="Environ. Microbiol.">
        <title>Genomic resolution of a cold subsurface aquifer community provides metabolic insights for novel microbes adapted to high CO concentrations.</title>
        <authorList>
            <person name="Probst A.J."/>
            <person name="Castelle C.J."/>
            <person name="Singh A."/>
            <person name="Brown C.T."/>
            <person name="Anantharaman K."/>
            <person name="Sharon I."/>
            <person name="Hug L.A."/>
            <person name="Burstein D."/>
            <person name="Emerson J.B."/>
            <person name="Thomas B.C."/>
            <person name="Banfield J.F."/>
        </authorList>
    </citation>
    <scope>NUCLEOTIDE SEQUENCE [LARGE SCALE GENOMIC DNA]</scope>
    <source>
        <strain evidence="12">CG1_02_42_45</strain>
    </source>
</reference>
<dbReference type="EC" id="2.3.1.222" evidence="3"/>
<evidence type="ECO:0000256" key="1">
    <source>
        <dbReference type="ARBA" id="ARBA00001947"/>
    </source>
</evidence>
<keyword evidence="7" id="KW-0862">Zinc</keyword>
<evidence type="ECO:0000256" key="10">
    <source>
        <dbReference type="ARBA" id="ARBA00030939"/>
    </source>
</evidence>
<evidence type="ECO:0000256" key="2">
    <source>
        <dbReference type="ARBA" id="ARBA00007342"/>
    </source>
</evidence>
<evidence type="ECO:0000256" key="8">
    <source>
        <dbReference type="ARBA" id="ARBA00023315"/>
    </source>
</evidence>
<sequence>MDRKVEIEVSARHIHLSKEDFNFLFGSGAPFKEVKELSQKGEFATDKLVTIVGPEGKLPARFLSPFREKTQVELSLTDCHEIGITAPYEIDVFEGAAEIKISADQGEITRRAAIVAKRHLHCSPTEASQLGLIKDQQVAVVIKTERGKVVFAEVSVRIANNYQLRVHLDTDEGNAAGITGRCFGNLII</sequence>
<dbReference type="AlphaFoldDB" id="A0A1J4RPU1"/>